<reference evidence="2 3" key="1">
    <citation type="submission" date="2016-05" db="EMBL/GenBank/DDBJ databases">
        <title>Comparative analysis of secretome profiles of manganese(II)-oxidizing ascomycete fungi.</title>
        <authorList>
            <consortium name="DOE Joint Genome Institute"/>
            <person name="Zeiner C.A."/>
            <person name="Purvine S.O."/>
            <person name="Zink E.M."/>
            <person name="Wu S."/>
            <person name="Pasa-Tolic L."/>
            <person name="Chaput D.L."/>
            <person name="Haridas S."/>
            <person name="Grigoriev I.V."/>
            <person name="Santelli C.M."/>
            <person name="Hansel C.M."/>
        </authorList>
    </citation>
    <scope>NUCLEOTIDE SEQUENCE [LARGE SCALE GENOMIC DNA]</scope>
    <source>
        <strain evidence="2 3">SRC1lrK2f</strain>
    </source>
</reference>
<proteinExistence type="predicted"/>
<name>A0A177DUN1_ALTAL</name>
<dbReference type="Proteomes" id="UP000077248">
    <property type="component" value="Unassembled WGS sequence"/>
</dbReference>
<evidence type="ECO:0000313" key="2">
    <source>
        <dbReference type="EMBL" id="OAG23414.1"/>
    </source>
</evidence>
<evidence type="ECO:0000313" key="3">
    <source>
        <dbReference type="Proteomes" id="UP000077248"/>
    </source>
</evidence>
<dbReference type="PANTHER" id="PTHR33112">
    <property type="entry name" value="DOMAIN PROTEIN, PUTATIVE-RELATED"/>
    <property type="match status" value="1"/>
</dbReference>
<dbReference type="InterPro" id="IPR010730">
    <property type="entry name" value="HET"/>
</dbReference>
<dbReference type="AlphaFoldDB" id="A0A177DUN1"/>
<dbReference type="EMBL" id="KV441473">
    <property type="protein sequence ID" value="OAG23414.1"/>
    <property type="molecule type" value="Genomic_DNA"/>
</dbReference>
<protein>
    <submittedName>
        <fullName evidence="2">HET-domain-containing protein</fullName>
    </submittedName>
</protein>
<dbReference type="STRING" id="5599.A0A177DUN1"/>
<dbReference type="KEGG" id="aalt:CC77DRAFT_1059112"/>
<dbReference type="PANTHER" id="PTHR33112:SF8">
    <property type="entry name" value="HETEROKARYON INCOMPATIBILITY DOMAIN-CONTAINING PROTEIN"/>
    <property type="match status" value="1"/>
</dbReference>
<dbReference type="RefSeq" id="XP_018388835.1">
    <property type="nucleotide sequence ID" value="XM_018528198.1"/>
</dbReference>
<feature type="domain" description="Heterokaryon incompatibility" evidence="1">
    <location>
        <begin position="234"/>
        <end position="391"/>
    </location>
</feature>
<dbReference type="VEuPathDB" id="FungiDB:CC77DRAFT_1059112"/>
<sequence length="800" mass="91877">MASTSTNELCEACQSLFLKIGSSIGRLADFSRYDTHASFSHHHTFKSLEESCKNGCGICTELMRSLKNTWASPCKPPQRPEWERKLKPLSWLDWFEKFFPTTCRVDKFSASWQNSLELTFKSHNDGYIESQKYGYGFKVKGSGYGFNMRFILEVAEDSNGNLVEYTPSSSTDSPQSWDLIRRWLSQCTQDHGRCNLASPQSWAPTRLLDVGTFEDDLVRLLDRAETLPLSNKPYATLSHCWGTTPLIRTTQSNILEHRREIRHHYLPPTFKDAIKIARTLSIRYLWIDSLCIIQDDTHDWEQEADLMSKVYMYSFINIAATASDSSTGGCFRQRDGRTVLPTEVYIQMHDSGRDNDGKPAKVKYRLVLHKDLWTEKLADEPLNQRCWILQERILSPRVLHFGHEQLFWECREFVACETYHQGLPASLRNHPYINIKRLQLGDEPKDDRWPAKYVSKASQDISNVQSLWDKFTSIFRPVVIHETTLYAGLNDTSVYQDWYSVVEFYSMGNLTFPNDKLTALSGIAQTIVAIESSKLGDGYLAGLWQSSLPASLLWQPIYTYVPKEIGTLHLIKRIPHYYCLWNRFPDTCQRLERDPSYCGVCESDKNVHPARRYVDYIAPTWSWASIDGRVSFAACRVNYRPEDYLTTVEDASVSCHGNYRFGRISSGFVKLSGPVASVSWLIGRYADSKPRPSYGEPMTIKGIFPPHLTHHAAIDTYDISGYDKEEIILDIPMEDIPRELTLLCIVETKESNGHTSLVRGLVIQKSSLSEHYVRIGVFVVRREEVRKVLVNMPRRSITII</sequence>
<dbReference type="OMA" id="KISFAWC"/>
<keyword evidence="3" id="KW-1185">Reference proteome</keyword>
<accession>A0A177DUN1</accession>
<dbReference type="GeneID" id="29113792"/>
<organism evidence="2 3">
    <name type="scientific">Alternaria alternata</name>
    <name type="common">Alternaria rot fungus</name>
    <name type="synonym">Torula alternata</name>
    <dbReference type="NCBI Taxonomy" id="5599"/>
    <lineage>
        <taxon>Eukaryota</taxon>
        <taxon>Fungi</taxon>
        <taxon>Dikarya</taxon>
        <taxon>Ascomycota</taxon>
        <taxon>Pezizomycotina</taxon>
        <taxon>Dothideomycetes</taxon>
        <taxon>Pleosporomycetidae</taxon>
        <taxon>Pleosporales</taxon>
        <taxon>Pleosporineae</taxon>
        <taxon>Pleosporaceae</taxon>
        <taxon>Alternaria</taxon>
        <taxon>Alternaria sect. Alternaria</taxon>
        <taxon>Alternaria alternata complex</taxon>
    </lineage>
</organism>
<evidence type="ECO:0000259" key="1">
    <source>
        <dbReference type="Pfam" id="PF06985"/>
    </source>
</evidence>
<dbReference type="Pfam" id="PF06985">
    <property type="entry name" value="HET"/>
    <property type="match status" value="1"/>
</dbReference>
<gene>
    <name evidence="2" type="ORF">CC77DRAFT_1059112</name>
</gene>